<organism evidence="3 4">
    <name type="scientific">Haloferula rosea</name>
    <dbReference type="NCBI Taxonomy" id="490093"/>
    <lineage>
        <taxon>Bacteria</taxon>
        <taxon>Pseudomonadati</taxon>
        <taxon>Verrucomicrobiota</taxon>
        <taxon>Verrucomicrobiia</taxon>
        <taxon>Verrucomicrobiales</taxon>
        <taxon>Verrucomicrobiaceae</taxon>
        <taxon>Haloferula</taxon>
    </lineage>
</organism>
<protein>
    <submittedName>
        <fullName evidence="3">Bifunctional oligoribonuclease/PAP phosphatase NrnA</fullName>
    </submittedName>
</protein>
<feature type="domain" description="DDH" evidence="1">
    <location>
        <begin position="33"/>
        <end position="172"/>
    </location>
</feature>
<evidence type="ECO:0000259" key="2">
    <source>
        <dbReference type="Pfam" id="PF02272"/>
    </source>
</evidence>
<dbReference type="Gene3D" id="3.10.310.30">
    <property type="match status" value="1"/>
</dbReference>
<dbReference type="InterPro" id="IPR051319">
    <property type="entry name" value="Oligoribo/pAp-PDE_c-di-AMP_PDE"/>
</dbReference>
<name>A0A934VEA7_9BACT</name>
<dbReference type="AlphaFoldDB" id="A0A934VEA7"/>
<feature type="domain" description="DHHA1" evidence="2">
    <location>
        <begin position="249"/>
        <end position="337"/>
    </location>
</feature>
<dbReference type="InterPro" id="IPR003156">
    <property type="entry name" value="DHHA1_dom"/>
</dbReference>
<dbReference type="RefSeq" id="WP_325100829.1">
    <property type="nucleotide sequence ID" value="NZ_JAENII010000002.1"/>
</dbReference>
<dbReference type="PANTHER" id="PTHR47618:SF1">
    <property type="entry name" value="BIFUNCTIONAL OLIGORIBONUCLEASE AND PAP PHOSPHATASE NRNA"/>
    <property type="match status" value="1"/>
</dbReference>
<dbReference type="Proteomes" id="UP000658278">
    <property type="component" value="Unassembled WGS sequence"/>
</dbReference>
<evidence type="ECO:0000313" key="3">
    <source>
        <dbReference type="EMBL" id="MBK1825856.1"/>
    </source>
</evidence>
<dbReference type="GO" id="GO:0003676">
    <property type="term" value="F:nucleic acid binding"/>
    <property type="evidence" value="ECO:0007669"/>
    <property type="project" value="InterPro"/>
</dbReference>
<accession>A0A934VEA7</accession>
<dbReference type="Gene3D" id="3.90.1640.10">
    <property type="entry name" value="inorganic pyrophosphatase (n-terminal core)"/>
    <property type="match status" value="1"/>
</dbReference>
<reference evidence="3" key="1">
    <citation type="submission" date="2021-01" db="EMBL/GenBank/DDBJ databases">
        <title>Modified the classification status of verrucomicrobia.</title>
        <authorList>
            <person name="Feng X."/>
        </authorList>
    </citation>
    <scope>NUCLEOTIDE SEQUENCE</scope>
    <source>
        <strain evidence="3">KCTC 22201</strain>
    </source>
</reference>
<dbReference type="EMBL" id="JAENII010000002">
    <property type="protein sequence ID" value="MBK1825856.1"/>
    <property type="molecule type" value="Genomic_DNA"/>
</dbReference>
<evidence type="ECO:0000313" key="4">
    <source>
        <dbReference type="Proteomes" id="UP000658278"/>
    </source>
</evidence>
<dbReference type="Pfam" id="PF01368">
    <property type="entry name" value="DHH"/>
    <property type="match status" value="1"/>
</dbReference>
<dbReference type="PANTHER" id="PTHR47618">
    <property type="entry name" value="BIFUNCTIONAL OLIGORIBONUCLEASE AND PAP PHOSPHATASE NRNA"/>
    <property type="match status" value="1"/>
</dbReference>
<proteinExistence type="predicted"/>
<comment type="caution">
    <text evidence="3">The sequence shown here is derived from an EMBL/GenBank/DDBJ whole genome shotgun (WGS) entry which is preliminary data.</text>
</comment>
<dbReference type="Pfam" id="PF02272">
    <property type="entry name" value="DHHA1"/>
    <property type="match status" value="1"/>
</dbReference>
<dbReference type="InterPro" id="IPR001667">
    <property type="entry name" value="DDH_dom"/>
</dbReference>
<evidence type="ECO:0000259" key="1">
    <source>
        <dbReference type="Pfam" id="PF01368"/>
    </source>
</evidence>
<dbReference type="InterPro" id="IPR038763">
    <property type="entry name" value="DHH_sf"/>
</dbReference>
<sequence length="345" mass="37744">MRIRAPRRGSVLMETEELIAGIGRWIQEYDSFVLLSHVRPDGDAIGSQIALGFALEAAGKKVRLINEDGLPGNLGFMSGSDRIETPPAEPIETDVVIALDTATQPRLGERSLAAVAGCKRWINIDHHKSNPGYGDFPLIDAGSPATGQIVYRLIREFDLPMPDESRDAIYVATSTDTGSFQYPSTNAETYEMAADLIRRGADIGTLNSQTYNSHPLRRVSLMRALLNTMELVCDDRVAYWSLTREVIDDLGIKPEDSEGLIDIIRGIDTVIVAIFFEELADGKIRVSMRSKDPRADVCRIGMKFGGGGHSLAAGIRMPGPISDARARLLSVVEEEISKIENEATT</sequence>
<dbReference type="SUPFAM" id="SSF64182">
    <property type="entry name" value="DHH phosphoesterases"/>
    <property type="match status" value="1"/>
</dbReference>
<keyword evidence="4" id="KW-1185">Reference proteome</keyword>
<gene>
    <name evidence="3" type="ORF">JIN81_02400</name>
</gene>